<reference evidence="3 4" key="1">
    <citation type="submission" date="2017-12" db="EMBL/GenBank/DDBJ databases">
        <title>Phylogenetic diversity of female urinary microbiome.</title>
        <authorList>
            <person name="Thomas-White K."/>
            <person name="Wolfe A.J."/>
        </authorList>
    </citation>
    <scope>NUCLEOTIDE SEQUENCE [LARGE SCALE GENOMIC DNA]</scope>
    <source>
        <strain evidence="3 4">UMB1298</strain>
    </source>
</reference>
<dbReference type="Pfam" id="PF01882">
    <property type="entry name" value="DUF58"/>
    <property type="match status" value="1"/>
</dbReference>
<gene>
    <name evidence="3" type="ORF">CYJ76_07455</name>
</gene>
<evidence type="ECO:0000313" key="3">
    <source>
        <dbReference type="EMBL" id="PKZ41539.1"/>
    </source>
</evidence>
<dbReference type="OrthoDB" id="9812729at2"/>
<evidence type="ECO:0000256" key="1">
    <source>
        <dbReference type="SAM" id="Phobius"/>
    </source>
</evidence>
<accession>A0A2I1PA80</accession>
<sequence length="437" mass="46188">MASVSSRRLPGFTLRGWVLVFSGLVLVGTGQYFALGDLSRLGVLLVVLPLLTWLLGLGAARTTHSDLSTEPAAPRAGDAVQVQVATRSTSPLPSPPVVAHLPLHPTWGEPVELGTMVVGPRATQRTVDLRAGARGRFELGPVLLDRSDPFGLTRQALTRSGEALAVDVLPRAVDYPATRVRRLVQDAAQRTLSARPTSDSLDATAVREYGRGDDVRRVHWRSTARAGELMVRHDDTELVPWVLVVLDEAAAWGEPASDGGDCPGPAAFEGAVRVAATLVEATARAGLRVRLLTASGWQERLHERDLTRAEALAHLARVAPRGSRPAGFTEAALTAPRRGGVPFLLTVGDTTTALGDLAARHPRHTGSALLVTDAPSGRETAVFGLRRAGWRVATWGPAPAAAAGGTPPGAEAARAADAQVRRAVDLLTRTTSRGETR</sequence>
<proteinExistence type="predicted"/>
<protein>
    <recommendedName>
        <fullName evidence="2">DUF58 domain-containing protein</fullName>
    </recommendedName>
</protein>
<evidence type="ECO:0000313" key="4">
    <source>
        <dbReference type="Proteomes" id="UP000234206"/>
    </source>
</evidence>
<organism evidence="3 4">
    <name type="scientific">Kytococcus schroeteri</name>
    <dbReference type="NCBI Taxonomy" id="138300"/>
    <lineage>
        <taxon>Bacteria</taxon>
        <taxon>Bacillati</taxon>
        <taxon>Actinomycetota</taxon>
        <taxon>Actinomycetes</taxon>
        <taxon>Micrococcales</taxon>
        <taxon>Kytococcaceae</taxon>
        <taxon>Kytococcus</taxon>
    </lineage>
</organism>
<feature type="transmembrane region" description="Helical" evidence="1">
    <location>
        <begin position="12"/>
        <end position="35"/>
    </location>
</feature>
<dbReference type="PANTHER" id="PTHR34351">
    <property type="entry name" value="SLR1927 PROTEIN-RELATED"/>
    <property type="match status" value="1"/>
</dbReference>
<keyword evidence="1" id="KW-0812">Transmembrane</keyword>
<dbReference type="Proteomes" id="UP000234206">
    <property type="component" value="Unassembled WGS sequence"/>
</dbReference>
<comment type="caution">
    <text evidence="3">The sequence shown here is derived from an EMBL/GenBank/DDBJ whole genome shotgun (WGS) entry which is preliminary data.</text>
</comment>
<dbReference type="RefSeq" id="WP_101849700.1">
    <property type="nucleotide sequence ID" value="NZ_VHHR01000016.1"/>
</dbReference>
<keyword evidence="1" id="KW-0472">Membrane</keyword>
<dbReference type="EMBL" id="PKIZ01000012">
    <property type="protein sequence ID" value="PKZ41539.1"/>
    <property type="molecule type" value="Genomic_DNA"/>
</dbReference>
<keyword evidence="1" id="KW-1133">Transmembrane helix</keyword>
<keyword evidence="4" id="KW-1185">Reference proteome</keyword>
<dbReference type="PANTHER" id="PTHR34351:SF1">
    <property type="entry name" value="SLR1927 PROTEIN"/>
    <property type="match status" value="1"/>
</dbReference>
<feature type="domain" description="DUF58" evidence="2">
    <location>
        <begin position="206"/>
        <end position="323"/>
    </location>
</feature>
<dbReference type="AlphaFoldDB" id="A0A2I1PA80"/>
<evidence type="ECO:0000259" key="2">
    <source>
        <dbReference type="Pfam" id="PF01882"/>
    </source>
</evidence>
<name>A0A2I1PA80_9MICO</name>
<dbReference type="InterPro" id="IPR002881">
    <property type="entry name" value="DUF58"/>
</dbReference>